<evidence type="ECO:0000259" key="1">
    <source>
        <dbReference type="Pfam" id="PF13349"/>
    </source>
</evidence>
<name>A0A9D1P173_9FIRM</name>
<reference evidence="2" key="2">
    <citation type="journal article" date="2021" name="PeerJ">
        <title>Extensive microbial diversity within the chicken gut microbiome revealed by metagenomics and culture.</title>
        <authorList>
            <person name="Gilroy R."/>
            <person name="Ravi A."/>
            <person name="Getino M."/>
            <person name="Pursley I."/>
            <person name="Horton D.L."/>
            <person name="Alikhan N.F."/>
            <person name="Baker D."/>
            <person name="Gharbi K."/>
            <person name="Hall N."/>
            <person name="Watson M."/>
            <person name="Adriaenssens E.M."/>
            <person name="Foster-Nyarko E."/>
            <person name="Jarju S."/>
            <person name="Secka A."/>
            <person name="Antonio M."/>
            <person name="Oren A."/>
            <person name="Chaudhuri R.R."/>
            <person name="La Ragione R."/>
            <person name="Hildebrand F."/>
            <person name="Pallen M.J."/>
        </authorList>
    </citation>
    <scope>NUCLEOTIDE SEQUENCE</scope>
    <source>
        <strain evidence="2">CHK188-20938</strain>
    </source>
</reference>
<reference evidence="2" key="1">
    <citation type="submission" date="2020-10" db="EMBL/GenBank/DDBJ databases">
        <authorList>
            <person name="Gilroy R."/>
        </authorList>
    </citation>
    <scope>NUCLEOTIDE SEQUENCE</scope>
    <source>
        <strain evidence="2">CHK188-20938</strain>
    </source>
</reference>
<sequence>MRRGKVVLIVILAAIAFFFVTVLIWGIRAGQGSFGADLRRSFSVGQSEHTQNIDLEGIQKIRLDYDAVDLTIEQGSGSQMVLTEYFSGDPKEDSYARIQRNVQEGAVTVTQGDSYLGFWFFSLGNGIRRAEITIPEVYAGKLVIQTDSGNVDAENLTCGEFTVTAGSGDIRLEGLKGQSLAVTTGSGNVTASECRGSFTVETGSGDMRIEEQSGGIRAETGSGDVDLTEGSGIREVKTGSGDIQMDSGEDAIRVETSSGDVCIRKLENSSFSLQTETTSGDLSGSIIRQMDADEEERNYQGVYGDTPRFQVEIKTASGDIKLD</sequence>
<evidence type="ECO:0000313" key="2">
    <source>
        <dbReference type="EMBL" id="HIV24601.1"/>
    </source>
</evidence>
<dbReference type="Proteomes" id="UP000824169">
    <property type="component" value="Unassembled WGS sequence"/>
</dbReference>
<dbReference type="Pfam" id="PF13349">
    <property type="entry name" value="DUF4097"/>
    <property type="match status" value="1"/>
</dbReference>
<dbReference type="PANTHER" id="PTHR34094:SF1">
    <property type="entry name" value="PROTEIN FAM185A"/>
    <property type="match status" value="1"/>
</dbReference>
<gene>
    <name evidence="2" type="ORF">IAB71_02250</name>
</gene>
<organism evidence="2 3">
    <name type="scientific">Candidatus Scatomonas pullistercoris</name>
    <dbReference type="NCBI Taxonomy" id="2840920"/>
    <lineage>
        <taxon>Bacteria</taxon>
        <taxon>Bacillati</taxon>
        <taxon>Bacillota</taxon>
        <taxon>Clostridia</taxon>
        <taxon>Lachnospirales</taxon>
        <taxon>Lachnospiraceae</taxon>
        <taxon>Lachnospiraceae incertae sedis</taxon>
        <taxon>Candidatus Scatomonas</taxon>
    </lineage>
</organism>
<proteinExistence type="predicted"/>
<dbReference type="AlphaFoldDB" id="A0A9D1P173"/>
<dbReference type="PANTHER" id="PTHR34094">
    <property type="match status" value="1"/>
</dbReference>
<dbReference type="InterPro" id="IPR025164">
    <property type="entry name" value="Toastrack_DUF4097"/>
</dbReference>
<comment type="caution">
    <text evidence="2">The sequence shown here is derived from an EMBL/GenBank/DDBJ whole genome shotgun (WGS) entry which is preliminary data.</text>
</comment>
<accession>A0A9D1P173</accession>
<protein>
    <submittedName>
        <fullName evidence="2">DUF4097 family beta strand repeat protein</fullName>
    </submittedName>
</protein>
<evidence type="ECO:0000313" key="3">
    <source>
        <dbReference type="Proteomes" id="UP000824169"/>
    </source>
</evidence>
<dbReference type="EMBL" id="DVOO01000009">
    <property type="protein sequence ID" value="HIV24601.1"/>
    <property type="molecule type" value="Genomic_DNA"/>
</dbReference>
<feature type="domain" description="DUF4097" evidence="1">
    <location>
        <begin position="58"/>
        <end position="322"/>
    </location>
</feature>
<dbReference type="Gene3D" id="2.160.20.120">
    <property type="match status" value="1"/>
</dbReference>